<dbReference type="PANTHER" id="PTHR33434:SF2">
    <property type="entry name" value="FATTY ACID-BINDING PROTEIN TM_1468"/>
    <property type="match status" value="1"/>
</dbReference>
<accession>A0A3B0V5T6</accession>
<organism evidence="2">
    <name type="scientific">hydrothermal vent metagenome</name>
    <dbReference type="NCBI Taxonomy" id="652676"/>
    <lineage>
        <taxon>unclassified sequences</taxon>
        <taxon>metagenomes</taxon>
        <taxon>ecological metagenomes</taxon>
    </lineage>
</organism>
<dbReference type="InterPro" id="IPR043168">
    <property type="entry name" value="DegV_C"/>
</dbReference>
<evidence type="ECO:0000256" key="1">
    <source>
        <dbReference type="ARBA" id="ARBA00023121"/>
    </source>
</evidence>
<dbReference type="SUPFAM" id="SSF82549">
    <property type="entry name" value="DAK1/DegV-like"/>
    <property type="match status" value="1"/>
</dbReference>
<dbReference type="EMBL" id="UOEU01000514">
    <property type="protein sequence ID" value="VAW34132.1"/>
    <property type="molecule type" value="Genomic_DNA"/>
</dbReference>
<evidence type="ECO:0000313" key="2">
    <source>
        <dbReference type="EMBL" id="VAW34132.1"/>
    </source>
</evidence>
<dbReference type="PROSITE" id="PS51482">
    <property type="entry name" value="DEGV"/>
    <property type="match status" value="1"/>
</dbReference>
<dbReference type="NCBIfam" id="TIGR00762">
    <property type="entry name" value="DegV"/>
    <property type="match status" value="1"/>
</dbReference>
<dbReference type="GO" id="GO:0008289">
    <property type="term" value="F:lipid binding"/>
    <property type="evidence" value="ECO:0007669"/>
    <property type="project" value="UniProtKB-KW"/>
</dbReference>
<reference evidence="2" key="1">
    <citation type="submission" date="2018-06" db="EMBL/GenBank/DDBJ databases">
        <authorList>
            <person name="Zhirakovskaya E."/>
        </authorList>
    </citation>
    <scope>NUCLEOTIDE SEQUENCE</scope>
</reference>
<dbReference type="InterPro" id="IPR003797">
    <property type="entry name" value="DegV"/>
</dbReference>
<dbReference type="PANTHER" id="PTHR33434">
    <property type="entry name" value="DEGV DOMAIN-CONTAINING PROTEIN DR_1986-RELATED"/>
    <property type="match status" value="1"/>
</dbReference>
<sequence length="283" mass="30209">MSKAKVAIVVDSTAYIPPALVAQYNIHVIPQILNWEGSSLRDDIDIKPDAFYARLATAKEMPTTSQPSAGEFHEFFSKVAETADSIVAILISKSLSGTQASAQAAAGMMEDYPIEIVDSQSSTMGLGYMVLTAARAIENGADYKTAAEVARALVADMRVLFVVDTLEFLHRGGRIGGAQRFIGSMLSIKPILNLVDGKIEPLASVRTKKKALAHLLNVAETEMAGKSNIKAAVMHAAAANDAQKLHDQLKQKLNPTELHIVELSPVIGAHVGPLALGLVYYGS</sequence>
<dbReference type="Gene3D" id="3.40.50.10170">
    <property type="match status" value="1"/>
</dbReference>
<proteinExistence type="predicted"/>
<dbReference type="Pfam" id="PF02645">
    <property type="entry name" value="DegV"/>
    <property type="match status" value="1"/>
</dbReference>
<protein>
    <submittedName>
        <fullName evidence="2">DegV family protein</fullName>
    </submittedName>
</protein>
<dbReference type="Gene3D" id="3.30.1180.10">
    <property type="match status" value="1"/>
</dbReference>
<gene>
    <name evidence="2" type="ORF">MNBD_CHLOROFLEXI01-2834</name>
</gene>
<name>A0A3B0V5T6_9ZZZZ</name>
<keyword evidence="1" id="KW-0446">Lipid-binding</keyword>
<dbReference type="AlphaFoldDB" id="A0A3B0V5T6"/>
<dbReference type="InterPro" id="IPR050270">
    <property type="entry name" value="DegV_domain_contain"/>
</dbReference>